<evidence type="ECO:0000256" key="4">
    <source>
        <dbReference type="ARBA" id="ARBA00022737"/>
    </source>
</evidence>
<gene>
    <name evidence="10" type="primary">rnfB</name>
    <name evidence="13" type="ORF">KJ970_07150</name>
</gene>
<evidence type="ECO:0000256" key="1">
    <source>
        <dbReference type="ARBA" id="ARBA00022448"/>
    </source>
</evidence>
<keyword evidence="1 10" id="KW-0813">Transport</keyword>
<feature type="binding site" evidence="10">
    <location>
        <position position="131"/>
    </location>
    <ligand>
        <name>[4Fe-4S] cluster</name>
        <dbReference type="ChEBI" id="CHEBI:49883"/>
        <label>2</label>
    </ligand>
</feature>
<evidence type="ECO:0000256" key="10">
    <source>
        <dbReference type="HAMAP-Rule" id="MF_00463"/>
    </source>
</evidence>
<feature type="domain" description="4Fe-4S ferredoxin-type" evidence="11">
    <location>
        <begin position="152"/>
        <end position="181"/>
    </location>
</feature>
<dbReference type="PANTHER" id="PTHR43560:SF1">
    <property type="entry name" value="ION-TRANSLOCATING OXIDOREDUCTASE COMPLEX SUBUNIT B"/>
    <property type="match status" value="1"/>
</dbReference>
<evidence type="ECO:0000256" key="8">
    <source>
        <dbReference type="ARBA" id="ARBA00023014"/>
    </source>
</evidence>
<comment type="similarity">
    <text evidence="10">Belongs to the 4Fe4S bacterial-type ferredoxin family. RnfB subfamily.</text>
</comment>
<dbReference type="SUPFAM" id="SSF54862">
    <property type="entry name" value="4Fe-4S ferredoxins"/>
    <property type="match status" value="1"/>
</dbReference>
<evidence type="ECO:0000313" key="13">
    <source>
        <dbReference type="EMBL" id="MBU2690690.1"/>
    </source>
</evidence>
<feature type="binding site" evidence="10">
    <location>
        <position position="64"/>
    </location>
    <ligand>
        <name>[4Fe-4S] cluster</name>
        <dbReference type="ChEBI" id="CHEBI:49883"/>
        <label>1</label>
    </ligand>
</feature>
<keyword evidence="8 10" id="KW-0411">Iron-sulfur</keyword>
<dbReference type="InterPro" id="IPR010207">
    <property type="entry name" value="Elect_transpt_cplx_RnfB/RsxB"/>
</dbReference>
<keyword evidence="10" id="KW-1003">Cell membrane</keyword>
<feature type="binding site" evidence="10">
    <location>
        <position position="141"/>
    </location>
    <ligand>
        <name>[4Fe-4S] cluster</name>
        <dbReference type="ChEBI" id="CHEBI:49883"/>
        <label>3</label>
    </ligand>
</feature>
<dbReference type="InterPro" id="IPR017896">
    <property type="entry name" value="4Fe4S_Fe-S-bd"/>
</dbReference>
<accession>A0A948RTP1</accession>
<protein>
    <recommendedName>
        <fullName evidence="10">Ion-translocating oxidoreductase complex subunit B</fullName>
        <ecNumber evidence="10">7.-.-.-</ecNumber>
    </recommendedName>
    <alternativeName>
        <fullName evidence="10">Rnf electron transport complex subunit B</fullName>
    </alternativeName>
</protein>
<evidence type="ECO:0000259" key="11">
    <source>
        <dbReference type="PROSITE" id="PS51379"/>
    </source>
</evidence>
<dbReference type="Pfam" id="PF04060">
    <property type="entry name" value="FeS"/>
    <property type="match status" value="1"/>
</dbReference>
<dbReference type="InterPro" id="IPR007202">
    <property type="entry name" value="4Fe-4S_dom"/>
</dbReference>
<comment type="cofactor">
    <cofactor evidence="10">
        <name>[4Fe-4S] cluster</name>
        <dbReference type="ChEBI" id="CHEBI:49883"/>
    </cofactor>
    <text evidence="10">Binds 3 [4Fe-4S] clusters.</text>
</comment>
<keyword evidence="9 10" id="KW-0472">Membrane</keyword>
<dbReference type="PROSITE" id="PS00198">
    <property type="entry name" value="4FE4S_FER_1"/>
    <property type="match status" value="1"/>
</dbReference>
<evidence type="ECO:0000256" key="7">
    <source>
        <dbReference type="ARBA" id="ARBA00023004"/>
    </source>
</evidence>
<dbReference type="InterPro" id="IPR017900">
    <property type="entry name" value="4Fe4S_Fe_S_CS"/>
</dbReference>
<dbReference type="GO" id="GO:0022900">
    <property type="term" value="P:electron transport chain"/>
    <property type="evidence" value="ECO:0007669"/>
    <property type="project" value="UniProtKB-UniRule"/>
</dbReference>
<evidence type="ECO:0000313" key="14">
    <source>
        <dbReference type="Proteomes" id="UP000777784"/>
    </source>
</evidence>
<dbReference type="GO" id="GO:0046872">
    <property type="term" value="F:metal ion binding"/>
    <property type="evidence" value="ECO:0007669"/>
    <property type="project" value="UniProtKB-KW"/>
</dbReference>
<feature type="binding site" evidence="10">
    <location>
        <position position="47"/>
    </location>
    <ligand>
        <name>[4Fe-4S] cluster</name>
        <dbReference type="ChEBI" id="CHEBI:49883"/>
        <label>1</label>
    </ligand>
</feature>
<dbReference type="HAMAP" id="MF_00463">
    <property type="entry name" value="RsxB_RnfB"/>
    <property type="match status" value="1"/>
</dbReference>
<dbReference type="EC" id="7.-.-.-" evidence="10"/>
<feature type="binding site" evidence="10">
    <location>
        <position position="164"/>
    </location>
    <ligand>
        <name>[4Fe-4S] cluster</name>
        <dbReference type="ChEBI" id="CHEBI:49883"/>
        <label>3</label>
    </ligand>
</feature>
<feature type="binding site" evidence="10">
    <location>
        <position position="127"/>
    </location>
    <ligand>
        <name>[4Fe-4S] cluster</name>
        <dbReference type="ChEBI" id="CHEBI:49883"/>
        <label>2</label>
    </ligand>
</feature>
<dbReference type="InterPro" id="IPR050395">
    <property type="entry name" value="4Fe4S_Ferredoxin_RnfB"/>
</dbReference>
<dbReference type="PANTHER" id="PTHR43560">
    <property type="entry name" value="ION-TRANSLOCATING OXIDOREDUCTASE COMPLEX SUBUNIT B"/>
    <property type="match status" value="1"/>
</dbReference>
<keyword evidence="7 10" id="KW-0408">Iron</keyword>
<dbReference type="Gene3D" id="3.30.70.20">
    <property type="match status" value="1"/>
</dbReference>
<feature type="domain" description="4Fe-4S" evidence="12">
    <location>
        <begin position="22"/>
        <end position="81"/>
    </location>
</feature>
<comment type="caution">
    <text evidence="13">The sequence shown here is derived from an EMBL/GenBank/DDBJ whole genome shotgun (WGS) entry which is preliminary data.</text>
</comment>
<evidence type="ECO:0000259" key="12">
    <source>
        <dbReference type="PROSITE" id="PS51656"/>
    </source>
</evidence>
<dbReference type="PROSITE" id="PS51656">
    <property type="entry name" value="4FE4S"/>
    <property type="match status" value="1"/>
</dbReference>
<comment type="caution">
    <text evidence="10">Lacks conserved residue(s) required for the propagation of feature annotation.</text>
</comment>
<sequence>MAGLGFFFAGVLAVAYRFLNVPEDPRLESVEAMLPGTNCGACGEPGCHAFAEALLEGRRLPGGCTVSSPDAVEAIAEFLGVDPGTQEKRVARLHCAGGRSQALQIAAYEGYGTCRAAAIVSGGGKGCAWGCLGLGDCDTACTFDAIHMNADGLPIVDIEKCTACGDCVEVCPRNLFEILPLDKPLLVQCSVPLAGEEALALCRVACDACGRCVQDAPAGLIATVNNLPVVSYNSSIRMKPEATFRCPTGAIQWVTGRQFITEDPLSGIGRRYAKSH</sequence>
<evidence type="ECO:0000256" key="2">
    <source>
        <dbReference type="ARBA" id="ARBA00022485"/>
    </source>
</evidence>
<organism evidence="13 14">
    <name type="scientific">Eiseniibacteriota bacterium</name>
    <dbReference type="NCBI Taxonomy" id="2212470"/>
    <lineage>
        <taxon>Bacteria</taxon>
        <taxon>Candidatus Eiseniibacteriota</taxon>
    </lineage>
</organism>
<feature type="binding site" evidence="10">
    <location>
        <position position="39"/>
    </location>
    <ligand>
        <name>[4Fe-4S] cluster</name>
        <dbReference type="ChEBI" id="CHEBI:49883"/>
        <label>1</label>
    </ligand>
</feature>
<dbReference type="GO" id="GO:0005886">
    <property type="term" value="C:plasma membrane"/>
    <property type="evidence" value="ECO:0007669"/>
    <property type="project" value="UniProtKB-SubCell"/>
</dbReference>
<proteinExistence type="inferred from homology"/>
<comment type="function">
    <text evidence="10">Part of a membrane-bound complex that couples electron transfer with translocation of ions across the membrane.</text>
</comment>
<feature type="binding site" evidence="10">
    <location>
        <position position="161"/>
    </location>
    <ligand>
        <name>[4Fe-4S] cluster</name>
        <dbReference type="ChEBI" id="CHEBI:49883"/>
        <label>3</label>
    </ligand>
</feature>
<feature type="binding site" evidence="10">
    <location>
        <position position="171"/>
    </location>
    <ligand>
        <name>[4Fe-4S] cluster</name>
        <dbReference type="ChEBI" id="CHEBI:49883"/>
        <label>2</label>
    </ligand>
</feature>
<dbReference type="Pfam" id="PF00037">
    <property type="entry name" value="Fer4"/>
    <property type="match status" value="1"/>
</dbReference>
<feature type="region of interest" description="Hydrophobic" evidence="10">
    <location>
        <begin position="1"/>
        <end position="16"/>
    </location>
</feature>
<keyword evidence="5 10" id="KW-1278">Translocase</keyword>
<keyword evidence="3 10" id="KW-0479">Metal-binding</keyword>
<dbReference type="Proteomes" id="UP000777784">
    <property type="component" value="Unassembled WGS sequence"/>
</dbReference>
<evidence type="ECO:0000256" key="3">
    <source>
        <dbReference type="ARBA" id="ARBA00022723"/>
    </source>
</evidence>
<keyword evidence="4 10" id="KW-0677">Repeat</keyword>
<evidence type="ECO:0000256" key="9">
    <source>
        <dbReference type="ARBA" id="ARBA00023136"/>
    </source>
</evidence>
<dbReference type="Gene3D" id="1.10.15.40">
    <property type="entry name" value="Electron transport complex subunit B, putative Fe-S cluster"/>
    <property type="match status" value="1"/>
</dbReference>
<dbReference type="GO" id="GO:0009055">
    <property type="term" value="F:electron transfer activity"/>
    <property type="evidence" value="ECO:0007669"/>
    <property type="project" value="InterPro"/>
</dbReference>
<comment type="subcellular location">
    <subcellularLocation>
        <location evidence="10">Cell membrane</location>
    </subcellularLocation>
</comment>
<feature type="binding site" evidence="10">
    <location>
        <position position="137"/>
    </location>
    <ligand>
        <name>[4Fe-4S] cluster</name>
        <dbReference type="ChEBI" id="CHEBI:49883"/>
        <label>2</label>
    </ligand>
</feature>
<feature type="binding site" evidence="10">
    <location>
        <position position="167"/>
    </location>
    <ligand>
        <name>[4Fe-4S] cluster</name>
        <dbReference type="ChEBI" id="CHEBI:49883"/>
        <label>3</label>
    </ligand>
</feature>
<keyword evidence="2 10" id="KW-0004">4Fe-4S</keyword>
<dbReference type="AlphaFoldDB" id="A0A948RTP1"/>
<dbReference type="EMBL" id="JAHJDP010000034">
    <property type="protein sequence ID" value="MBU2690690.1"/>
    <property type="molecule type" value="Genomic_DNA"/>
</dbReference>
<dbReference type="GO" id="GO:0051539">
    <property type="term" value="F:4 iron, 4 sulfur cluster binding"/>
    <property type="evidence" value="ECO:0007669"/>
    <property type="project" value="UniProtKB-UniRule"/>
</dbReference>
<name>A0A948RTP1_UNCEI</name>
<keyword evidence="6 10" id="KW-0249">Electron transport</keyword>
<evidence type="ECO:0000256" key="5">
    <source>
        <dbReference type="ARBA" id="ARBA00022967"/>
    </source>
</evidence>
<evidence type="ECO:0000256" key="6">
    <source>
        <dbReference type="ARBA" id="ARBA00022982"/>
    </source>
</evidence>
<reference evidence="13" key="1">
    <citation type="submission" date="2021-05" db="EMBL/GenBank/DDBJ databases">
        <title>Energy efficiency and biological interactions define the core microbiome of deep oligotrophic groundwater.</title>
        <authorList>
            <person name="Mehrshad M."/>
            <person name="Lopez-Fernandez M."/>
            <person name="Bell E."/>
            <person name="Bernier-Latmani R."/>
            <person name="Bertilsson S."/>
            <person name="Dopson M."/>
        </authorList>
    </citation>
    <scope>NUCLEOTIDE SEQUENCE</scope>
    <source>
        <strain evidence="13">Modern_marine.mb.64</strain>
    </source>
</reference>
<comment type="subunit">
    <text evidence="10">The complex is composed of six subunits: RnfA, RnfB, RnfC, RnfD, RnfE and RnfG.</text>
</comment>
<feature type="binding site" evidence="10">
    <location>
        <position position="42"/>
    </location>
    <ligand>
        <name>[4Fe-4S] cluster</name>
        <dbReference type="ChEBI" id="CHEBI:49883"/>
        <label>1</label>
    </ligand>
</feature>
<dbReference type="PROSITE" id="PS51379">
    <property type="entry name" value="4FE4S_FER_2"/>
    <property type="match status" value="1"/>
</dbReference>